<keyword evidence="8" id="KW-0653">Protein transport</keyword>
<dbReference type="Pfam" id="PF00790">
    <property type="entry name" value="VHS"/>
    <property type="match status" value="1"/>
</dbReference>
<dbReference type="AlphaFoldDB" id="A0A1E3QZ72"/>
<dbReference type="Gene3D" id="1.25.40.90">
    <property type="match status" value="1"/>
</dbReference>
<dbReference type="GO" id="GO:0043130">
    <property type="term" value="F:ubiquitin binding"/>
    <property type="evidence" value="ECO:0007669"/>
    <property type="project" value="InterPro"/>
</dbReference>
<dbReference type="InterPro" id="IPR001452">
    <property type="entry name" value="SH3_domain"/>
</dbReference>
<organism evidence="13 14">
    <name type="scientific">Babjeviella inositovora NRRL Y-12698</name>
    <dbReference type="NCBI Taxonomy" id="984486"/>
    <lineage>
        <taxon>Eukaryota</taxon>
        <taxon>Fungi</taxon>
        <taxon>Dikarya</taxon>
        <taxon>Ascomycota</taxon>
        <taxon>Saccharomycotina</taxon>
        <taxon>Pichiomycetes</taxon>
        <taxon>Serinales incertae sedis</taxon>
        <taxon>Babjeviella</taxon>
    </lineage>
</organism>
<dbReference type="FunFam" id="2.30.30.40:FF:000072">
    <property type="entry name" value="Unconventional Myosin IB"/>
    <property type="match status" value="1"/>
</dbReference>
<feature type="compositionally biased region" description="Basic and acidic residues" evidence="10">
    <location>
        <begin position="375"/>
        <end position="387"/>
    </location>
</feature>
<evidence type="ECO:0000259" key="11">
    <source>
        <dbReference type="PROSITE" id="PS50002"/>
    </source>
</evidence>
<keyword evidence="14" id="KW-1185">Reference proteome</keyword>
<dbReference type="InterPro" id="IPR003903">
    <property type="entry name" value="UIM_dom"/>
</dbReference>
<dbReference type="GO" id="GO:0035091">
    <property type="term" value="F:phosphatidylinositol binding"/>
    <property type="evidence" value="ECO:0007669"/>
    <property type="project" value="InterPro"/>
</dbReference>
<dbReference type="PANTHER" id="PTHR45929">
    <property type="entry name" value="JAK PATHWAY SIGNAL TRANSDUCTION ADAPTOR MOLECULE"/>
    <property type="match status" value="1"/>
</dbReference>
<keyword evidence="7" id="KW-0967">Endosome</keyword>
<dbReference type="GO" id="GO:0043328">
    <property type="term" value="P:protein transport to vacuole involved in ubiquitin-dependent protein catabolic process via the multivesicular body sorting pathway"/>
    <property type="evidence" value="ECO:0007669"/>
    <property type="project" value="TreeGrafter"/>
</dbReference>
<comment type="subcellular location">
    <subcellularLocation>
        <location evidence="1">Endosome membrane</location>
        <topology evidence="1">Peripheral membrane protein</topology>
        <orientation evidence="1">Cytoplasmic side</orientation>
    </subcellularLocation>
</comment>
<dbReference type="Proteomes" id="UP000094336">
    <property type="component" value="Unassembled WGS sequence"/>
</dbReference>
<feature type="compositionally biased region" description="Low complexity" evidence="10">
    <location>
        <begin position="429"/>
        <end position="448"/>
    </location>
</feature>
<evidence type="ECO:0000256" key="6">
    <source>
        <dbReference type="ARBA" id="ARBA00022448"/>
    </source>
</evidence>
<evidence type="ECO:0000256" key="7">
    <source>
        <dbReference type="ARBA" id="ARBA00022753"/>
    </source>
</evidence>
<dbReference type="SUPFAM" id="SSF48464">
    <property type="entry name" value="ENTH/VHS domain"/>
    <property type="match status" value="1"/>
</dbReference>
<evidence type="ECO:0000256" key="2">
    <source>
        <dbReference type="ARBA" id="ARBA00009666"/>
    </source>
</evidence>
<dbReference type="Pfam" id="PF00018">
    <property type="entry name" value="SH3_1"/>
    <property type="match status" value="1"/>
</dbReference>
<dbReference type="RefSeq" id="XP_018988182.1">
    <property type="nucleotide sequence ID" value="XM_019127603.1"/>
</dbReference>
<reference evidence="14" key="1">
    <citation type="submission" date="2016-05" db="EMBL/GenBank/DDBJ databases">
        <title>Comparative genomics of biotechnologically important yeasts.</title>
        <authorList>
            <consortium name="DOE Joint Genome Institute"/>
            <person name="Riley R."/>
            <person name="Haridas S."/>
            <person name="Wolfe K.H."/>
            <person name="Lopes M.R."/>
            <person name="Hittinger C.T."/>
            <person name="Goker M."/>
            <person name="Salamov A."/>
            <person name="Wisecaver J."/>
            <person name="Long T.M."/>
            <person name="Aerts A.L."/>
            <person name="Barry K."/>
            <person name="Choi C."/>
            <person name="Clum A."/>
            <person name="Coughlan A.Y."/>
            <person name="Deshpande S."/>
            <person name="Douglass A.P."/>
            <person name="Hanson S.J."/>
            <person name="Klenk H.-P."/>
            <person name="Labutti K."/>
            <person name="Lapidus A."/>
            <person name="Lindquist E."/>
            <person name="Lipzen A."/>
            <person name="Meier-Kolthoff J.P."/>
            <person name="Ohm R.A."/>
            <person name="Otillar R.P."/>
            <person name="Pangilinan J."/>
            <person name="Peng Y."/>
            <person name="Rokas A."/>
            <person name="Rosa C.A."/>
            <person name="Scheuner C."/>
            <person name="Sibirny A.A."/>
            <person name="Slot J.C."/>
            <person name="Stielow J.B."/>
            <person name="Sun H."/>
            <person name="Kurtzman C.P."/>
            <person name="Blackwell M."/>
            <person name="Grigoriev I.V."/>
            <person name="Jeffries T.W."/>
        </authorList>
    </citation>
    <scope>NUCLEOTIDE SEQUENCE [LARGE SCALE GENOMIC DNA]</scope>
    <source>
        <strain evidence="14">NRRL Y-12698</strain>
    </source>
</reference>
<evidence type="ECO:0000256" key="8">
    <source>
        <dbReference type="ARBA" id="ARBA00022927"/>
    </source>
</evidence>
<evidence type="ECO:0000256" key="10">
    <source>
        <dbReference type="SAM" id="MobiDB-lite"/>
    </source>
</evidence>
<dbReference type="GO" id="GO:0033565">
    <property type="term" value="C:ESCRT-0 complex"/>
    <property type="evidence" value="ECO:0007669"/>
    <property type="project" value="TreeGrafter"/>
</dbReference>
<evidence type="ECO:0000259" key="12">
    <source>
        <dbReference type="PROSITE" id="PS50179"/>
    </source>
</evidence>
<evidence type="ECO:0000256" key="4">
    <source>
        <dbReference type="ARBA" id="ARBA00018978"/>
    </source>
</evidence>
<feature type="domain" description="VHS" evidence="12">
    <location>
        <begin position="11"/>
        <end position="129"/>
    </location>
</feature>
<feature type="domain" description="SH3" evidence="11">
    <location>
        <begin position="226"/>
        <end position="285"/>
    </location>
</feature>
<feature type="compositionally biased region" description="Polar residues" evidence="10">
    <location>
        <begin position="449"/>
        <end position="458"/>
    </location>
</feature>
<feature type="region of interest" description="Disordered" evidence="10">
    <location>
        <begin position="375"/>
        <end position="467"/>
    </location>
</feature>
<dbReference type="GO" id="GO:0010008">
    <property type="term" value="C:endosome membrane"/>
    <property type="evidence" value="ECO:0007669"/>
    <property type="project" value="UniProtKB-SubCell"/>
</dbReference>
<dbReference type="InterPro" id="IPR008942">
    <property type="entry name" value="ENTH_VHS"/>
</dbReference>
<dbReference type="CDD" id="cd16978">
    <property type="entry name" value="VHS_HSE1"/>
    <property type="match status" value="1"/>
</dbReference>
<dbReference type="OrthoDB" id="10255964at2759"/>
<dbReference type="PRINTS" id="PR00499">
    <property type="entry name" value="P67PHOX"/>
</dbReference>
<accession>A0A1E3QZ72</accession>
<dbReference type="SMART" id="SM00326">
    <property type="entry name" value="SH3"/>
    <property type="match status" value="1"/>
</dbReference>
<dbReference type="PROSITE" id="PS50002">
    <property type="entry name" value="SH3"/>
    <property type="match status" value="1"/>
</dbReference>
<evidence type="ECO:0000256" key="3">
    <source>
        <dbReference type="ARBA" id="ARBA00017923"/>
    </source>
</evidence>
<dbReference type="STRING" id="984486.A0A1E3QZ72"/>
<proteinExistence type="inferred from homology"/>
<dbReference type="GeneID" id="30145456"/>
<feature type="region of interest" description="Disordered" evidence="10">
    <location>
        <begin position="194"/>
        <end position="227"/>
    </location>
</feature>
<dbReference type="PANTHER" id="PTHR45929:SF3">
    <property type="entry name" value="JAK PATHWAY SIGNAL TRANSDUCTION ADAPTOR MOLECULE"/>
    <property type="match status" value="1"/>
</dbReference>
<evidence type="ECO:0000256" key="9">
    <source>
        <dbReference type="PROSITE-ProRule" id="PRU00192"/>
    </source>
</evidence>
<keyword evidence="5 9" id="KW-0728">SH3 domain</keyword>
<protein>
    <recommendedName>
        <fullName evidence="3">Class E vacuolar protein-sorting machinery protein HSE1</fullName>
    </recommendedName>
    <alternativeName>
        <fullName evidence="4">Class E vacuolar protein-sorting machinery protein hse1</fullName>
    </alternativeName>
</protein>
<dbReference type="EMBL" id="KV454426">
    <property type="protein sequence ID" value="ODQ82854.1"/>
    <property type="molecule type" value="Genomic_DNA"/>
</dbReference>
<comment type="similarity">
    <text evidence="2">Belongs to the STAM family.</text>
</comment>
<dbReference type="SMART" id="SM00288">
    <property type="entry name" value="VHS"/>
    <property type="match status" value="1"/>
</dbReference>
<evidence type="ECO:0000256" key="1">
    <source>
        <dbReference type="ARBA" id="ARBA00004125"/>
    </source>
</evidence>
<evidence type="ECO:0000256" key="5">
    <source>
        <dbReference type="ARBA" id="ARBA00022443"/>
    </source>
</evidence>
<dbReference type="Gene3D" id="2.30.30.40">
    <property type="entry name" value="SH3 Domains"/>
    <property type="match status" value="1"/>
</dbReference>
<evidence type="ECO:0000313" key="14">
    <source>
        <dbReference type="Proteomes" id="UP000094336"/>
    </source>
</evidence>
<dbReference type="PROSITE" id="PS50330">
    <property type="entry name" value="UIM"/>
    <property type="match status" value="1"/>
</dbReference>
<evidence type="ECO:0000313" key="13">
    <source>
        <dbReference type="EMBL" id="ODQ82854.1"/>
    </source>
</evidence>
<name>A0A1E3QZ72_9ASCO</name>
<keyword evidence="6" id="KW-0813">Transport</keyword>
<dbReference type="InterPro" id="IPR002014">
    <property type="entry name" value="VHS_dom"/>
</dbReference>
<dbReference type="PRINTS" id="PR00452">
    <property type="entry name" value="SH3DOMAIN"/>
</dbReference>
<dbReference type="InterPro" id="IPR050670">
    <property type="entry name" value="STAM"/>
</dbReference>
<dbReference type="PROSITE" id="PS50179">
    <property type="entry name" value="VHS"/>
    <property type="match status" value="1"/>
</dbReference>
<dbReference type="Gene3D" id="1.20.5.1940">
    <property type="match status" value="1"/>
</dbReference>
<gene>
    <name evidence="13" type="ORF">BABINDRAFT_159351</name>
</gene>
<dbReference type="InterPro" id="IPR036028">
    <property type="entry name" value="SH3-like_dom_sf"/>
</dbReference>
<sequence>MSELPKLINNATDASLTSDDWSLSFEVVDEINSSPEKNAARAVELLTQRLSLSPPNGNVLMRTLNLILACSENCGSRFNQQISSEDFLDKVLKAKLMKNPKVHNSVKTKVVDVVGKMTESASIRNDPSLHKPLVKFHKKLFQKYPGLAYADGESDSIFSAPAKPLKSKLSEDQRREEEELNRVLQLSLQEFESPKAQHRQNSFEGQHPASGLDKNLPQAPQQQTPPKITKVKALYSLASNEPDELSFDKGDVIHVLKPIYKDWWQGTLNGKQGIFPLNYVVPIYKATPEQEQRELREEDDVLQNGRMMLEVDELIHMLTHATTAGGTQNSARIDEMYAKLVKSQPFVAERLSKYENQKQELVSVNQMLLKSEREFTKRQAEEQEKARQQQQQQQQQHFYPQPQFGRSPYPATENYLPTAPQAQPPWYSQYQEQAQPQEQPQGQTQGYAPQTSQQSNQFLYPPLYPPV</sequence>
<dbReference type="SUPFAM" id="SSF50044">
    <property type="entry name" value="SH3-domain"/>
    <property type="match status" value="1"/>
</dbReference>